<dbReference type="OrthoDB" id="4424568at2759"/>
<dbReference type="STRING" id="1450539.A0A318ZGB2"/>
<name>A0A318ZGB2_9EURO</name>
<dbReference type="AlphaFoldDB" id="A0A318ZGB2"/>
<proteinExistence type="predicted"/>
<sequence>MESLQEILGALSAIKNIHKLDKNTLINHKDEIESAFQILHSLLHSSVFSQRLSEQAAPTSPVKKVPDTVTRVLSYLNYESTMEFAKTTKKVPLPTVLSIEDPRVIDIMTVNGKRTQDDFFRAGLGALSLADDFEHWADKEDLPSKLRSIVEGARRQGPEYLEYIRSCKRFSNQNQARSCIRFGMKLKYLEWRVRECLDNQQLELDGVIRKCTSLAFVWPTFFAWSLMDRCRLKDIPALAHELVMTDYWRLLAQNTHQWIIDRRKDYKAEIIRRDPSQPVEVADHLNNHVEADEDIAILSVDHVIVAGSSEHLSEADVSFTGINTSLNRSSVEVGQIISETDGKSRERSRKRCRIPEGISQGENKRHKSAENLDVMACPTIENIARSADSNDLASRYPFSLSAIDASGSASFPPLETGTSVLVDVDINDPDWIHDIPLSVLLCEPETSPPDPNALSSVVAEIPNPVQLMETSVSVDVNIPEWMQFFDSPAAHLIPQGLSLPSPQLATAVSESILDLQYSMENESQ</sequence>
<dbReference type="RefSeq" id="XP_025432578.1">
    <property type="nucleotide sequence ID" value="XM_025570852.1"/>
</dbReference>
<organism evidence="1 2">
    <name type="scientific">Aspergillus saccharolyticus JOP 1030-1</name>
    <dbReference type="NCBI Taxonomy" id="1450539"/>
    <lineage>
        <taxon>Eukaryota</taxon>
        <taxon>Fungi</taxon>
        <taxon>Dikarya</taxon>
        <taxon>Ascomycota</taxon>
        <taxon>Pezizomycotina</taxon>
        <taxon>Eurotiomycetes</taxon>
        <taxon>Eurotiomycetidae</taxon>
        <taxon>Eurotiales</taxon>
        <taxon>Aspergillaceae</taxon>
        <taxon>Aspergillus</taxon>
        <taxon>Aspergillus subgen. Circumdati</taxon>
    </lineage>
</organism>
<keyword evidence="2" id="KW-1185">Reference proteome</keyword>
<reference evidence="1 2" key="1">
    <citation type="submission" date="2016-12" db="EMBL/GenBank/DDBJ databases">
        <title>The genomes of Aspergillus section Nigri reveals drivers in fungal speciation.</title>
        <authorList>
            <consortium name="DOE Joint Genome Institute"/>
            <person name="Vesth T.C."/>
            <person name="Nybo J."/>
            <person name="Theobald S."/>
            <person name="Brandl J."/>
            <person name="Frisvad J.C."/>
            <person name="Nielsen K.F."/>
            <person name="Lyhne E.K."/>
            <person name="Kogle M.E."/>
            <person name="Kuo A."/>
            <person name="Riley R."/>
            <person name="Clum A."/>
            <person name="Nolan M."/>
            <person name="Lipzen A."/>
            <person name="Salamov A."/>
            <person name="Henrissat B."/>
            <person name="Wiebenga A."/>
            <person name="De Vries R.P."/>
            <person name="Grigoriev I.V."/>
            <person name="Mortensen U.H."/>
            <person name="Andersen M.R."/>
            <person name="Baker S.E."/>
        </authorList>
    </citation>
    <scope>NUCLEOTIDE SEQUENCE [LARGE SCALE GENOMIC DNA]</scope>
    <source>
        <strain evidence="1 2">JOP 1030-1</strain>
    </source>
</reference>
<dbReference type="Proteomes" id="UP000248349">
    <property type="component" value="Unassembled WGS sequence"/>
</dbReference>
<gene>
    <name evidence="1" type="ORF">BP01DRAFT_17841</name>
</gene>
<dbReference type="EMBL" id="KZ821227">
    <property type="protein sequence ID" value="PYH46596.1"/>
    <property type="molecule type" value="Genomic_DNA"/>
</dbReference>
<evidence type="ECO:0000313" key="2">
    <source>
        <dbReference type="Proteomes" id="UP000248349"/>
    </source>
</evidence>
<dbReference type="GeneID" id="37072080"/>
<accession>A0A318ZGB2</accession>
<evidence type="ECO:0000313" key="1">
    <source>
        <dbReference type="EMBL" id="PYH46596.1"/>
    </source>
</evidence>
<protein>
    <submittedName>
        <fullName evidence="1">Uncharacterized protein</fullName>
    </submittedName>
</protein>